<organism evidence="4">
    <name type="scientific">Drosophila rhopaloa</name>
    <name type="common">Fruit fly</name>
    <dbReference type="NCBI Taxonomy" id="1041015"/>
    <lineage>
        <taxon>Eukaryota</taxon>
        <taxon>Metazoa</taxon>
        <taxon>Ecdysozoa</taxon>
        <taxon>Arthropoda</taxon>
        <taxon>Hexapoda</taxon>
        <taxon>Insecta</taxon>
        <taxon>Pterygota</taxon>
        <taxon>Neoptera</taxon>
        <taxon>Endopterygota</taxon>
        <taxon>Diptera</taxon>
        <taxon>Brachycera</taxon>
        <taxon>Muscomorpha</taxon>
        <taxon>Ephydroidea</taxon>
        <taxon>Drosophilidae</taxon>
        <taxon>Drosophila</taxon>
        <taxon>Sophophora</taxon>
    </lineage>
</organism>
<keyword evidence="3" id="KW-1185">Reference proteome</keyword>
<keyword evidence="1" id="KW-0732">Signal</keyword>
<evidence type="ECO:0000313" key="4">
    <source>
        <dbReference type="RefSeq" id="XP_016971555.1"/>
    </source>
</evidence>
<dbReference type="AlphaFoldDB" id="A0A6P4E0R7"/>
<dbReference type="EnsemblMetazoa" id="XM_017116066.2">
    <property type="protein sequence ID" value="XP_016971555.1"/>
    <property type="gene ID" value="LOC108039141"/>
</dbReference>
<reference evidence="2" key="3">
    <citation type="submission" date="2025-05" db="UniProtKB">
        <authorList>
            <consortium name="EnsemblMetazoa"/>
        </authorList>
    </citation>
    <scope>IDENTIFICATION</scope>
</reference>
<reference evidence="3" key="1">
    <citation type="journal article" date="2021" name="Elife">
        <title>Highly contiguous assemblies of 101 drosophilid genomes.</title>
        <authorList>
            <person name="Kim B.Y."/>
            <person name="Wang J.R."/>
            <person name="Miller D.E."/>
            <person name="Barmina O."/>
            <person name="Delaney E."/>
            <person name="Thompson A."/>
            <person name="Comeault A.A."/>
            <person name="Peede D."/>
            <person name="D'Agostino E.R."/>
            <person name="Pelaez J."/>
            <person name="Aguilar J.M."/>
            <person name="Haji D."/>
            <person name="Matsunaga T."/>
            <person name="Armstrong E.E."/>
            <person name="Zych M."/>
            <person name="Ogawa Y."/>
            <person name="Stamenkovic-Radak M."/>
            <person name="Jelic M."/>
            <person name="Veselinovic M.S."/>
            <person name="Tanaskovic M."/>
            <person name="Eric P."/>
            <person name="Gao J.J."/>
            <person name="Katoh T.K."/>
            <person name="Toda M.J."/>
            <person name="Watabe H."/>
            <person name="Watada M."/>
            <person name="Davis J.S."/>
            <person name="Moyle L.C."/>
            <person name="Manoli G."/>
            <person name="Bertolini E."/>
            <person name="Kostal V."/>
            <person name="Hawley R.S."/>
            <person name="Takahashi A."/>
            <person name="Jones C.D."/>
            <person name="Price D.K."/>
            <person name="Whiteman N."/>
            <person name="Kopp A."/>
            <person name="Matute D.R."/>
            <person name="Petrov D.A."/>
        </authorList>
    </citation>
    <scope>NUCLEOTIDE SEQUENCE [LARGE SCALE GENOMIC DNA]</scope>
</reference>
<protein>
    <submittedName>
        <fullName evidence="4">Uncharacterized protein LOC108039141</fullName>
    </submittedName>
</protein>
<dbReference type="GeneID" id="108039141"/>
<feature type="signal peptide" evidence="1">
    <location>
        <begin position="1"/>
        <end position="25"/>
    </location>
</feature>
<reference evidence="4" key="2">
    <citation type="submission" date="2025-04" db="UniProtKB">
        <authorList>
            <consortium name="RefSeq"/>
        </authorList>
    </citation>
    <scope>IDENTIFICATION</scope>
</reference>
<evidence type="ECO:0000313" key="3">
    <source>
        <dbReference type="Proteomes" id="UP001652680"/>
    </source>
</evidence>
<gene>
    <name evidence="4" type="primary">LOC108039141</name>
    <name evidence="2" type="synonym">108039141</name>
</gene>
<dbReference type="Proteomes" id="UP001652680">
    <property type="component" value="Unassembled WGS sequence"/>
</dbReference>
<sequence length="105" mass="11635">MCAMKLPLVVCLILTAALLLGQGHGIPVEVDVPAPDSNDLDTDFDEASEKTLGTVSIKVRHIQTDPALCEDTSRYHPHYPQCHSYCKHQGHWIGQCKKKTCQCFS</sequence>
<dbReference type="OrthoDB" id="8040481at2759"/>
<evidence type="ECO:0000256" key="1">
    <source>
        <dbReference type="SAM" id="SignalP"/>
    </source>
</evidence>
<feature type="chain" id="PRO_5028065437" evidence="1">
    <location>
        <begin position="26"/>
        <end position="105"/>
    </location>
</feature>
<name>A0A6P4E0R7_DRORH</name>
<accession>A0A6P4E0R7</accession>
<dbReference type="RefSeq" id="XP_016971555.1">
    <property type="nucleotide sequence ID" value="XM_017116066.1"/>
</dbReference>
<dbReference type="OMA" id="PHHPQCH"/>
<proteinExistence type="predicted"/>
<evidence type="ECO:0000313" key="2">
    <source>
        <dbReference type="EnsemblMetazoa" id="XP_016971555.1"/>
    </source>
</evidence>